<dbReference type="GO" id="GO:0005737">
    <property type="term" value="C:cytoplasm"/>
    <property type="evidence" value="ECO:0007669"/>
    <property type="project" value="TreeGrafter"/>
</dbReference>
<dbReference type="Pfam" id="PF00169">
    <property type="entry name" value="PH"/>
    <property type="match status" value="2"/>
</dbReference>
<evidence type="ECO:0000256" key="1">
    <source>
        <dbReference type="SAM" id="MobiDB-lite"/>
    </source>
</evidence>
<dbReference type="PANTHER" id="PTHR45899:SF2">
    <property type="entry name" value="RHO GTPASE ACTIVATING PROTEIN AT 15B, ISOFORM C"/>
    <property type="match status" value="1"/>
</dbReference>
<evidence type="ECO:0000259" key="2">
    <source>
        <dbReference type="PROSITE" id="PS50003"/>
    </source>
</evidence>
<dbReference type="SMART" id="SM00233">
    <property type="entry name" value="PH"/>
    <property type="match status" value="2"/>
</dbReference>
<feature type="domain" description="PH" evidence="2">
    <location>
        <begin position="35"/>
        <end position="142"/>
    </location>
</feature>
<dbReference type="STRING" id="1266660.A0A1G4IYC1"/>
<dbReference type="EMBL" id="LT598459">
    <property type="protein sequence ID" value="SCU82192.1"/>
    <property type="molecule type" value="Genomic_DNA"/>
</dbReference>
<evidence type="ECO:0000313" key="3">
    <source>
        <dbReference type="EMBL" id="SCU82192.1"/>
    </source>
</evidence>
<dbReference type="Proteomes" id="UP000190274">
    <property type="component" value="Chromosome C"/>
</dbReference>
<organism evidence="3 4">
    <name type="scientific">Lachancea dasiensis</name>
    <dbReference type="NCBI Taxonomy" id="1072105"/>
    <lineage>
        <taxon>Eukaryota</taxon>
        <taxon>Fungi</taxon>
        <taxon>Dikarya</taxon>
        <taxon>Ascomycota</taxon>
        <taxon>Saccharomycotina</taxon>
        <taxon>Saccharomycetes</taxon>
        <taxon>Saccharomycetales</taxon>
        <taxon>Saccharomycetaceae</taxon>
        <taxon>Lachancea</taxon>
    </lineage>
</organism>
<feature type="compositionally biased region" description="Acidic residues" evidence="1">
    <location>
        <begin position="173"/>
        <end position="201"/>
    </location>
</feature>
<reference evidence="4" key="1">
    <citation type="submission" date="2016-03" db="EMBL/GenBank/DDBJ databases">
        <authorList>
            <person name="Devillers H."/>
        </authorList>
    </citation>
    <scope>NUCLEOTIDE SEQUENCE [LARGE SCALE GENOMIC DNA]</scope>
</reference>
<dbReference type="InterPro" id="IPR011993">
    <property type="entry name" value="PH-like_dom_sf"/>
</dbReference>
<dbReference type="AlphaFoldDB" id="A0A1G4IYC1"/>
<protein>
    <submittedName>
        <fullName evidence="3">LADA_0C03664g1_1</fullName>
    </submittedName>
</protein>
<feature type="domain" description="PH" evidence="2">
    <location>
        <begin position="240"/>
        <end position="337"/>
    </location>
</feature>
<name>A0A1G4IYC1_9SACH</name>
<keyword evidence="4" id="KW-1185">Reference proteome</keyword>
<evidence type="ECO:0000313" key="4">
    <source>
        <dbReference type="Proteomes" id="UP000190274"/>
    </source>
</evidence>
<dbReference type="PANTHER" id="PTHR45899">
    <property type="entry name" value="RHO GTPASE ACTIVATING PROTEIN AT 15B, ISOFORM C"/>
    <property type="match status" value="1"/>
</dbReference>
<dbReference type="PROSITE" id="PS50003">
    <property type="entry name" value="PH_DOMAIN"/>
    <property type="match status" value="2"/>
</dbReference>
<gene>
    <name evidence="3" type="ORF">LADA_0C03664G</name>
</gene>
<feature type="region of interest" description="Disordered" evidence="1">
    <location>
        <begin position="144"/>
        <end position="217"/>
    </location>
</feature>
<dbReference type="InterPro" id="IPR052227">
    <property type="entry name" value="Arf-Rho-GAP_ANK-PH_domain"/>
</dbReference>
<dbReference type="Gene3D" id="2.30.29.30">
    <property type="entry name" value="Pleckstrin-homology domain (PH domain)/Phosphotyrosine-binding domain (PTB)"/>
    <property type="match status" value="2"/>
</dbReference>
<dbReference type="GO" id="GO:0005547">
    <property type="term" value="F:phosphatidylinositol-3,4,5-trisphosphate binding"/>
    <property type="evidence" value="ECO:0007669"/>
    <property type="project" value="TreeGrafter"/>
</dbReference>
<accession>A0A1G4IYC1</accession>
<sequence>MADRDTELLFSATQHTNDVLVSSFLHAKSFTSTGKITIEGPISAASSNGHPEAVTATSQYKFSKSGYHSYWCVLRRGQFSYYKDKQERKPLDVISADQTLDFRISDKDLRIDLYTTRRTFSLKTESLELLQQWREALQEFFVGRRRQRSQTEPTSAKANDGANAGTTSTAVFADEDEDENSDEDAAVEDDHNDDNDDDFEIISEAGPDAGFHDGSSRLFPVPEEDREFYATYSPEQDPPRELQRGILYCRVRKRLGRKTWKKVAVMLDSAKLHITSVSSKKLYRQIDLRKVVDSIEAGNQRNFTDFAIITYDERLKFRALSEQDTIDWIMNLKSCALARKNLEQLQSNSRGLDM</sequence>
<proteinExistence type="predicted"/>
<dbReference type="OrthoDB" id="2157866at2759"/>
<dbReference type="SUPFAM" id="SSF50729">
    <property type="entry name" value="PH domain-like"/>
    <property type="match status" value="2"/>
</dbReference>
<dbReference type="InterPro" id="IPR001849">
    <property type="entry name" value="PH_domain"/>
</dbReference>